<proteinExistence type="predicted"/>
<keyword evidence="8" id="KW-0812">Transmembrane</keyword>
<evidence type="ECO:0000259" key="9">
    <source>
        <dbReference type="Pfam" id="PF07568"/>
    </source>
</evidence>
<dbReference type="RefSeq" id="WP_205457792.1">
    <property type="nucleotide sequence ID" value="NZ_JAFHKK010000001.1"/>
</dbReference>
<sequence>MKPQPLQSNSEIITAAKERRKKILLAMYVMTIGVFFIHNLTDIYRANYTVILVRSIMLLLMLVAFMRLYQKQQYEKASYAILLILGITTVGISVMGKFDDFTLGFILPFILGAFSLFSWQKGLCFSGALLTVLVGILWFNPTLFATSSFLQSETALLNFLFVVILIIAFGFYYETTRVDAYKRLMNLSHKKDLLYNEIHHRVKNNLNIVSSMLAIQAEKEDQRVKEIIHVSKERIEAMAMVHSMLYVSSDIEKVNAQLFIEKLSSTIERTMGLHVKTKFAVSPLELTLNEVMPLGLIVNELLTNSFKYAFEGMANPCVIIALKENNGVVEFLYQDNGKGQEKEEIKGIGLKLVELNVRQLKGTMALSHKKGFGCQICYKRSNHV</sequence>
<reference evidence="10 11" key="1">
    <citation type="submission" date="2021-02" db="EMBL/GenBank/DDBJ databases">
        <title>Sulfurospirillum tamanensis sp. nov.</title>
        <authorList>
            <person name="Frolova A."/>
            <person name="Merkel A."/>
            <person name="Slobodkin A."/>
        </authorList>
    </citation>
    <scope>NUCLEOTIDE SEQUENCE [LARGE SCALE GENOMIC DNA]</scope>
    <source>
        <strain evidence="10 11">T05b</strain>
    </source>
</reference>
<keyword evidence="8" id="KW-1133">Transmembrane helix</keyword>
<feature type="transmembrane region" description="Helical" evidence="8">
    <location>
        <begin position="23"/>
        <end position="40"/>
    </location>
</feature>
<dbReference type="InterPro" id="IPR036890">
    <property type="entry name" value="HATPase_C_sf"/>
</dbReference>
<dbReference type="Proteomes" id="UP000703590">
    <property type="component" value="Unassembled WGS sequence"/>
</dbReference>
<reference evidence="11" key="2">
    <citation type="submission" date="2021-02" db="EMBL/GenBank/DDBJ databases">
        <title>Sulfurospirillum tamanensis sp. nov.</title>
        <authorList>
            <person name="Merkel A.Y."/>
        </authorList>
    </citation>
    <scope>NUCLEOTIDE SEQUENCE [LARGE SCALE GENOMIC DNA]</scope>
    <source>
        <strain evidence="11">T05b</strain>
    </source>
</reference>
<evidence type="ECO:0000256" key="1">
    <source>
        <dbReference type="ARBA" id="ARBA00000085"/>
    </source>
</evidence>
<dbReference type="Gene3D" id="3.30.565.10">
    <property type="entry name" value="Histidine kinase-like ATPase, C-terminal domain"/>
    <property type="match status" value="1"/>
</dbReference>
<keyword evidence="3" id="KW-0597">Phosphoprotein</keyword>
<evidence type="ECO:0000256" key="6">
    <source>
        <dbReference type="ARBA" id="ARBA00022777"/>
    </source>
</evidence>
<feature type="transmembrane region" description="Helical" evidence="8">
    <location>
        <begin position="128"/>
        <end position="149"/>
    </location>
</feature>
<comment type="caution">
    <text evidence="10">The sequence shown here is derived from an EMBL/GenBank/DDBJ whole genome shotgun (WGS) entry which is preliminary data.</text>
</comment>
<evidence type="ECO:0000313" key="11">
    <source>
        <dbReference type="Proteomes" id="UP000703590"/>
    </source>
</evidence>
<feature type="transmembrane region" description="Helical" evidence="8">
    <location>
        <begin position="101"/>
        <end position="119"/>
    </location>
</feature>
<feature type="transmembrane region" description="Helical" evidence="8">
    <location>
        <begin position="155"/>
        <end position="173"/>
    </location>
</feature>
<dbReference type="GO" id="GO:0016301">
    <property type="term" value="F:kinase activity"/>
    <property type="evidence" value="ECO:0007669"/>
    <property type="project" value="UniProtKB-KW"/>
</dbReference>
<keyword evidence="8" id="KW-0472">Membrane</keyword>
<dbReference type="Gene3D" id="3.30.450.20">
    <property type="entry name" value="PAS domain"/>
    <property type="match status" value="1"/>
</dbReference>
<dbReference type="EMBL" id="JAFHKK010000001">
    <property type="protein sequence ID" value="MBN2963362.1"/>
    <property type="molecule type" value="Genomic_DNA"/>
</dbReference>
<dbReference type="PANTHER" id="PTHR41523">
    <property type="entry name" value="TWO-COMPONENT SYSTEM SENSOR PROTEIN"/>
    <property type="match status" value="1"/>
</dbReference>
<keyword evidence="4" id="KW-0808">Transferase</keyword>
<keyword evidence="6 10" id="KW-0418">Kinase</keyword>
<evidence type="ECO:0000256" key="8">
    <source>
        <dbReference type="SAM" id="Phobius"/>
    </source>
</evidence>
<reference evidence="10 11" key="3">
    <citation type="submission" date="2021-02" db="EMBL/GenBank/DDBJ databases">
        <authorList>
            <person name="Merkel A.Y."/>
        </authorList>
    </citation>
    <scope>NUCLEOTIDE SEQUENCE [LARGE SCALE GENOMIC DNA]</scope>
    <source>
        <strain evidence="10 11">T05b</strain>
    </source>
</reference>
<feature type="domain" description="Signal transduction histidine kinase subgroup 2 dimerisation and phosphoacceptor" evidence="9">
    <location>
        <begin position="197"/>
        <end position="269"/>
    </location>
</feature>
<keyword evidence="7" id="KW-0067">ATP-binding</keyword>
<dbReference type="SUPFAM" id="SSF55874">
    <property type="entry name" value="ATPase domain of HSP90 chaperone/DNA topoisomerase II/histidine kinase"/>
    <property type="match status" value="1"/>
</dbReference>
<feature type="transmembrane region" description="Helical" evidence="8">
    <location>
        <begin position="46"/>
        <end position="65"/>
    </location>
</feature>
<dbReference type="InterPro" id="IPR011495">
    <property type="entry name" value="Sig_transdc_His_kin_sub2_dim/P"/>
</dbReference>
<feature type="transmembrane region" description="Helical" evidence="8">
    <location>
        <begin position="77"/>
        <end position="95"/>
    </location>
</feature>
<dbReference type="EC" id="2.7.13.3" evidence="2"/>
<name>A0ABS2WP64_9BACT</name>
<comment type="catalytic activity">
    <reaction evidence="1">
        <text>ATP + protein L-histidine = ADP + protein N-phospho-L-histidine.</text>
        <dbReference type="EC" id="2.7.13.3"/>
    </reaction>
</comment>
<evidence type="ECO:0000256" key="4">
    <source>
        <dbReference type="ARBA" id="ARBA00022679"/>
    </source>
</evidence>
<dbReference type="PANTHER" id="PTHR41523:SF8">
    <property type="entry name" value="ETHYLENE RESPONSE SENSOR PROTEIN"/>
    <property type="match status" value="1"/>
</dbReference>
<organism evidence="10 11">
    <name type="scientific">Sulfurospirillum tamanense</name>
    <dbReference type="NCBI Taxonomy" id="2813362"/>
    <lineage>
        <taxon>Bacteria</taxon>
        <taxon>Pseudomonadati</taxon>
        <taxon>Campylobacterota</taxon>
        <taxon>Epsilonproteobacteria</taxon>
        <taxon>Campylobacterales</taxon>
        <taxon>Sulfurospirillaceae</taxon>
        <taxon>Sulfurospirillum</taxon>
    </lineage>
</organism>
<evidence type="ECO:0000256" key="3">
    <source>
        <dbReference type="ARBA" id="ARBA00022553"/>
    </source>
</evidence>
<accession>A0ABS2WP64</accession>
<dbReference type="Pfam" id="PF07568">
    <property type="entry name" value="HisKA_2"/>
    <property type="match status" value="1"/>
</dbReference>
<keyword evidence="11" id="KW-1185">Reference proteome</keyword>
<evidence type="ECO:0000313" key="10">
    <source>
        <dbReference type="EMBL" id="MBN2963362.1"/>
    </source>
</evidence>
<evidence type="ECO:0000256" key="7">
    <source>
        <dbReference type="ARBA" id="ARBA00022840"/>
    </source>
</evidence>
<protein>
    <recommendedName>
        <fullName evidence="2">histidine kinase</fullName>
        <ecNumber evidence="2">2.7.13.3</ecNumber>
    </recommendedName>
</protein>
<evidence type="ECO:0000256" key="2">
    <source>
        <dbReference type="ARBA" id="ARBA00012438"/>
    </source>
</evidence>
<keyword evidence="5" id="KW-0547">Nucleotide-binding</keyword>
<gene>
    <name evidence="10" type="ORF">JWV37_01085</name>
</gene>
<evidence type="ECO:0000256" key="5">
    <source>
        <dbReference type="ARBA" id="ARBA00022741"/>
    </source>
</evidence>